<accession>A0A5B7KHK9</accession>
<feature type="compositionally biased region" description="Pro residues" evidence="1">
    <location>
        <begin position="43"/>
        <end position="71"/>
    </location>
</feature>
<evidence type="ECO:0000256" key="1">
    <source>
        <dbReference type="SAM" id="MobiDB-lite"/>
    </source>
</evidence>
<sequence length="105" mass="10513">MSQRLSPVARFQKYTLCSRLLQNFRQPTASISGGKSVSCTPASPAPDTPAPAPDTPAPPDTPGPPETPTGGPPTGVCGAGVVGPCPATAVFGGATLSPGYCLGYW</sequence>
<feature type="region of interest" description="Disordered" evidence="1">
    <location>
        <begin position="29"/>
        <end position="78"/>
    </location>
</feature>
<keyword evidence="3" id="KW-1185">Reference proteome</keyword>
<reference evidence="2 3" key="1">
    <citation type="submission" date="2019-05" db="EMBL/GenBank/DDBJ databases">
        <title>Another draft genome of Portunus trituberculatus and its Hox gene families provides insights of decapod evolution.</title>
        <authorList>
            <person name="Jeong J.-H."/>
            <person name="Song I."/>
            <person name="Kim S."/>
            <person name="Choi T."/>
            <person name="Kim D."/>
            <person name="Ryu S."/>
            <person name="Kim W."/>
        </authorList>
    </citation>
    <scope>NUCLEOTIDE SEQUENCE [LARGE SCALE GENOMIC DNA]</scope>
    <source>
        <tissue evidence="2">Muscle</tissue>
    </source>
</reference>
<proteinExistence type="predicted"/>
<evidence type="ECO:0000313" key="3">
    <source>
        <dbReference type="Proteomes" id="UP000324222"/>
    </source>
</evidence>
<dbReference type="EMBL" id="VSRR010150241">
    <property type="protein sequence ID" value="MPD06267.1"/>
    <property type="molecule type" value="Genomic_DNA"/>
</dbReference>
<organism evidence="2 3">
    <name type="scientific">Portunus trituberculatus</name>
    <name type="common">Swimming crab</name>
    <name type="synonym">Neptunus trituberculatus</name>
    <dbReference type="NCBI Taxonomy" id="210409"/>
    <lineage>
        <taxon>Eukaryota</taxon>
        <taxon>Metazoa</taxon>
        <taxon>Ecdysozoa</taxon>
        <taxon>Arthropoda</taxon>
        <taxon>Crustacea</taxon>
        <taxon>Multicrustacea</taxon>
        <taxon>Malacostraca</taxon>
        <taxon>Eumalacostraca</taxon>
        <taxon>Eucarida</taxon>
        <taxon>Decapoda</taxon>
        <taxon>Pleocyemata</taxon>
        <taxon>Brachyura</taxon>
        <taxon>Eubrachyura</taxon>
        <taxon>Portunoidea</taxon>
        <taxon>Portunidae</taxon>
        <taxon>Portuninae</taxon>
        <taxon>Portunus</taxon>
    </lineage>
</organism>
<evidence type="ECO:0000313" key="2">
    <source>
        <dbReference type="EMBL" id="MPD06267.1"/>
    </source>
</evidence>
<name>A0A5B7KHK9_PORTR</name>
<dbReference type="AlphaFoldDB" id="A0A5B7KHK9"/>
<protein>
    <submittedName>
        <fullName evidence="2">Uncharacterized protein</fullName>
    </submittedName>
</protein>
<feature type="compositionally biased region" description="Polar residues" evidence="1">
    <location>
        <begin position="29"/>
        <end position="38"/>
    </location>
</feature>
<dbReference type="Proteomes" id="UP000324222">
    <property type="component" value="Unassembled WGS sequence"/>
</dbReference>
<comment type="caution">
    <text evidence="2">The sequence shown here is derived from an EMBL/GenBank/DDBJ whole genome shotgun (WGS) entry which is preliminary data.</text>
</comment>
<gene>
    <name evidence="2" type="ORF">E2C01_102071</name>
</gene>